<dbReference type="InterPro" id="IPR023198">
    <property type="entry name" value="PGP-like_dom2"/>
</dbReference>
<dbReference type="EMBL" id="DWWK01000114">
    <property type="protein sequence ID" value="HJC38914.1"/>
    <property type="molecule type" value="Genomic_DNA"/>
</dbReference>
<dbReference type="PANTHER" id="PTHR18901">
    <property type="entry name" value="2-DEOXYGLUCOSE-6-PHOSPHATE PHOSPHATASE 2"/>
    <property type="match status" value="1"/>
</dbReference>
<dbReference type="InterPro" id="IPR036412">
    <property type="entry name" value="HAD-like_sf"/>
</dbReference>
<dbReference type="GO" id="GO:0016791">
    <property type="term" value="F:phosphatase activity"/>
    <property type="evidence" value="ECO:0007669"/>
    <property type="project" value="TreeGrafter"/>
</dbReference>
<organism evidence="1 2">
    <name type="scientific">Candidatus Mediterraneibacter faecigallinarum</name>
    <dbReference type="NCBI Taxonomy" id="2838669"/>
    <lineage>
        <taxon>Bacteria</taxon>
        <taxon>Bacillati</taxon>
        <taxon>Bacillota</taxon>
        <taxon>Clostridia</taxon>
        <taxon>Lachnospirales</taxon>
        <taxon>Lachnospiraceae</taxon>
        <taxon>Mediterraneibacter</taxon>
    </lineage>
</organism>
<dbReference type="SUPFAM" id="SSF56784">
    <property type="entry name" value="HAD-like"/>
    <property type="match status" value="1"/>
</dbReference>
<dbReference type="Gene3D" id="1.10.150.240">
    <property type="entry name" value="Putative phosphatase, domain 2"/>
    <property type="match status" value="1"/>
</dbReference>
<dbReference type="SFLD" id="SFLDS00003">
    <property type="entry name" value="Haloacid_Dehalogenase"/>
    <property type="match status" value="1"/>
</dbReference>
<protein>
    <submittedName>
        <fullName evidence="1">HAD family phosphatase</fullName>
    </submittedName>
</protein>
<accession>A0A9D2NW20</accession>
<dbReference type="CDD" id="cd07505">
    <property type="entry name" value="HAD_BPGM-like"/>
    <property type="match status" value="1"/>
</dbReference>
<dbReference type="AlphaFoldDB" id="A0A9D2NW20"/>
<dbReference type="Proteomes" id="UP000823894">
    <property type="component" value="Unassembled WGS sequence"/>
</dbReference>
<dbReference type="InterPro" id="IPR006439">
    <property type="entry name" value="HAD-SF_hydro_IA"/>
</dbReference>
<reference evidence="1" key="2">
    <citation type="submission" date="2021-04" db="EMBL/GenBank/DDBJ databases">
        <authorList>
            <person name="Gilroy R."/>
        </authorList>
    </citation>
    <scope>NUCLEOTIDE SEQUENCE</scope>
    <source>
        <strain evidence="1">ChiGjej1B1-1692</strain>
    </source>
</reference>
<dbReference type="InterPro" id="IPR023214">
    <property type="entry name" value="HAD_sf"/>
</dbReference>
<comment type="caution">
    <text evidence="1">The sequence shown here is derived from an EMBL/GenBank/DDBJ whole genome shotgun (WGS) entry which is preliminary data.</text>
</comment>
<dbReference type="Pfam" id="PF13419">
    <property type="entry name" value="HAD_2"/>
    <property type="match status" value="1"/>
</dbReference>
<sequence>MIKGAIFDVDGVLLNSMPVWENLGELYLNSLGLDAEKGLGEILFTMSLEEGAQYLISQYGIDKSVEEVVNGLNREVRDFYAEKVPLKEGVRQYLSEFGERGIPMVIATSGDRKNAEAALKRLKVFSYFRGIYTCSEIGSGKDQPDIYFAAALQLDTEPGETWVFEDAFHALQTAHDAGFKTAAVYDKANDRYLAQIWNTADIYLPEFKDFNIFWKRVSETEQKKG</sequence>
<gene>
    <name evidence="1" type="ORF">H9757_07625</name>
</gene>
<evidence type="ECO:0000313" key="1">
    <source>
        <dbReference type="EMBL" id="HJC38914.1"/>
    </source>
</evidence>
<evidence type="ECO:0000313" key="2">
    <source>
        <dbReference type="Proteomes" id="UP000823894"/>
    </source>
</evidence>
<name>A0A9D2NW20_9FIRM</name>
<proteinExistence type="predicted"/>
<dbReference type="SFLD" id="SFLDG01129">
    <property type="entry name" value="C1.5:_HAD__Beta-PGM__Phosphata"/>
    <property type="match status" value="1"/>
</dbReference>
<dbReference type="InterPro" id="IPR041492">
    <property type="entry name" value="HAD_2"/>
</dbReference>
<dbReference type="NCBIfam" id="TIGR01509">
    <property type="entry name" value="HAD-SF-IA-v3"/>
    <property type="match status" value="1"/>
</dbReference>
<reference evidence="1" key="1">
    <citation type="journal article" date="2021" name="PeerJ">
        <title>Extensive microbial diversity within the chicken gut microbiome revealed by metagenomics and culture.</title>
        <authorList>
            <person name="Gilroy R."/>
            <person name="Ravi A."/>
            <person name="Getino M."/>
            <person name="Pursley I."/>
            <person name="Horton D.L."/>
            <person name="Alikhan N.F."/>
            <person name="Baker D."/>
            <person name="Gharbi K."/>
            <person name="Hall N."/>
            <person name="Watson M."/>
            <person name="Adriaenssens E.M."/>
            <person name="Foster-Nyarko E."/>
            <person name="Jarju S."/>
            <person name="Secka A."/>
            <person name="Antonio M."/>
            <person name="Oren A."/>
            <person name="Chaudhuri R.R."/>
            <person name="La Ragione R."/>
            <person name="Hildebrand F."/>
            <person name="Pallen M.J."/>
        </authorList>
    </citation>
    <scope>NUCLEOTIDE SEQUENCE</scope>
    <source>
        <strain evidence="1">ChiGjej1B1-1692</strain>
    </source>
</reference>
<dbReference type="PANTHER" id="PTHR18901:SF38">
    <property type="entry name" value="PSEUDOURIDINE-5'-PHOSPHATASE"/>
    <property type="match status" value="1"/>
</dbReference>
<dbReference type="Gene3D" id="3.40.50.1000">
    <property type="entry name" value="HAD superfamily/HAD-like"/>
    <property type="match status" value="1"/>
</dbReference>